<sequence length="398" mass="45209">MPAVIFMHSVKCTKNIWQLARAAHQSNYKPPLTLFITATVRTAVPLEQDQTGAVVDDLIKRATVPRTEIQKLIVCTTPAVMQIIDLSRLASDLGLKGCESHTFEDKDVCSTSGLQLALDSLRKDPNNCVILSDIRHQKADNEGDLRTSPSELMSLLPQPRRRKQPQSDDKPLAPSLDAAAISLATNFMSKRLQLQPLASIRNVTVEKDVKLALLQLCQQQGIKPNELHSLELVTLQKRTPQELDWLTELNLQKIAIHDANKVTTTHLLTHLSHKLPNGAYGCITIEMLDENYLLLLLEKLIPRSIEANKLPQLTLYTKVPCPLCDELVEQLEQHFAGEYILQKVYIDRKENVRFLRLFRYDIPVLFLNGQFLCMHRLNENLLRERLAQLKESREQEVA</sequence>
<dbReference type="Pfam" id="PF05768">
    <property type="entry name" value="Glrx-like"/>
    <property type="match status" value="1"/>
</dbReference>
<keyword evidence="2" id="KW-1185">Reference proteome</keyword>
<dbReference type="PANTHER" id="PTHR33558:SF1">
    <property type="entry name" value="GLUTAREDOXIN-LIKE PROTEIN C5ORF63 HOMOLOG"/>
    <property type="match status" value="1"/>
</dbReference>
<protein>
    <submittedName>
        <fullName evidence="3">Uncharacterized protein LOC115626628</fullName>
    </submittedName>
</protein>
<dbReference type="OrthoDB" id="429967at2759"/>
<dbReference type="Gene3D" id="3.40.30.10">
    <property type="entry name" value="Glutaredoxin"/>
    <property type="match status" value="1"/>
</dbReference>
<dbReference type="RefSeq" id="XP_030377892.1">
    <property type="nucleotide sequence ID" value="XM_030522032.1"/>
</dbReference>
<evidence type="ECO:0000313" key="3">
    <source>
        <dbReference type="RefSeq" id="XP_030377892.1"/>
    </source>
</evidence>
<dbReference type="Proteomes" id="UP000504634">
    <property type="component" value="Unplaced"/>
</dbReference>
<dbReference type="InterPro" id="IPR008554">
    <property type="entry name" value="Glutaredoxin-like"/>
</dbReference>
<reference evidence="3" key="1">
    <citation type="submission" date="2025-08" db="UniProtKB">
        <authorList>
            <consortium name="RefSeq"/>
        </authorList>
    </citation>
    <scope>IDENTIFICATION</scope>
    <source>
        <strain evidence="3">11010-0011.00</strain>
        <tissue evidence="3">Whole body</tissue>
    </source>
</reference>
<accession>A0A6J2TSJ7</accession>
<dbReference type="GeneID" id="115626628"/>
<proteinExistence type="predicted"/>
<evidence type="ECO:0000256" key="1">
    <source>
        <dbReference type="SAM" id="MobiDB-lite"/>
    </source>
</evidence>
<dbReference type="InterPro" id="IPR052565">
    <property type="entry name" value="Glutaredoxin-like_YDR286C"/>
</dbReference>
<organism evidence="2 3">
    <name type="scientific">Drosophila lebanonensis</name>
    <name type="common">Fruit fly</name>
    <name type="synonym">Scaptodrosophila lebanonensis</name>
    <dbReference type="NCBI Taxonomy" id="7225"/>
    <lineage>
        <taxon>Eukaryota</taxon>
        <taxon>Metazoa</taxon>
        <taxon>Ecdysozoa</taxon>
        <taxon>Arthropoda</taxon>
        <taxon>Hexapoda</taxon>
        <taxon>Insecta</taxon>
        <taxon>Pterygota</taxon>
        <taxon>Neoptera</taxon>
        <taxon>Endopterygota</taxon>
        <taxon>Diptera</taxon>
        <taxon>Brachycera</taxon>
        <taxon>Muscomorpha</taxon>
        <taxon>Ephydroidea</taxon>
        <taxon>Drosophilidae</taxon>
        <taxon>Scaptodrosophila</taxon>
    </lineage>
</organism>
<dbReference type="AlphaFoldDB" id="A0A6J2TSJ7"/>
<dbReference type="SUPFAM" id="SSF52833">
    <property type="entry name" value="Thioredoxin-like"/>
    <property type="match status" value="1"/>
</dbReference>
<name>A0A6J2TSJ7_DROLE</name>
<dbReference type="InterPro" id="IPR036249">
    <property type="entry name" value="Thioredoxin-like_sf"/>
</dbReference>
<feature type="region of interest" description="Disordered" evidence="1">
    <location>
        <begin position="140"/>
        <end position="173"/>
    </location>
</feature>
<gene>
    <name evidence="3" type="primary">LOC115626628</name>
</gene>
<dbReference type="PANTHER" id="PTHR33558">
    <property type="entry name" value="GLUTAREDOXIN-LIKE PROTEIN C5ORF63 HOMOLOG"/>
    <property type="match status" value="1"/>
</dbReference>
<evidence type="ECO:0000313" key="2">
    <source>
        <dbReference type="Proteomes" id="UP000504634"/>
    </source>
</evidence>